<name>A0A4S4BLU4_9BACI</name>
<organism evidence="4 5">
    <name type="scientific">Metabacillus sediminilitoris</name>
    <dbReference type="NCBI Taxonomy" id="2567941"/>
    <lineage>
        <taxon>Bacteria</taxon>
        <taxon>Bacillati</taxon>
        <taxon>Bacillota</taxon>
        <taxon>Bacilli</taxon>
        <taxon>Bacillales</taxon>
        <taxon>Bacillaceae</taxon>
        <taxon>Metabacillus</taxon>
    </lineage>
</organism>
<dbReference type="InterPro" id="IPR000843">
    <property type="entry name" value="HTH_LacI"/>
</dbReference>
<dbReference type="Gene3D" id="3.40.50.2300">
    <property type="match status" value="2"/>
</dbReference>
<dbReference type="Proteomes" id="UP000310334">
    <property type="component" value="Unassembled WGS sequence"/>
</dbReference>
<keyword evidence="1" id="KW-0805">Transcription regulation</keyword>
<gene>
    <name evidence="4" type="ORF">E6W99_23420</name>
</gene>
<comment type="caution">
    <text evidence="4">The sequence shown here is derived from an EMBL/GenBank/DDBJ whole genome shotgun (WGS) entry which is preliminary data.</text>
</comment>
<accession>A0A4S4BLU4</accession>
<keyword evidence="5" id="KW-1185">Reference proteome</keyword>
<dbReference type="SMART" id="SM00354">
    <property type="entry name" value="HTH_LACI"/>
    <property type="match status" value="1"/>
</dbReference>
<dbReference type="GO" id="GO:0003700">
    <property type="term" value="F:DNA-binding transcription factor activity"/>
    <property type="evidence" value="ECO:0007669"/>
    <property type="project" value="TreeGrafter"/>
</dbReference>
<evidence type="ECO:0000256" key="2">
    <source>
        <dbReference type="ARBA" id="ARBA00023125"/>
    </source>
</evidence>
<dbReference type="OrthoDB" id="9788209at2"/>
<dbReference type="SUPFAM" id="SSF53822">
    <property type="entry name" value="Periplasmic binding protein-like I"/>
    <property type="match status" value="1"/>
</dbReference>
<evidence type="ECO:0000256" key="1">
    <source>
        <dbReference type="ARBA" id="ARBA00023015"/>
    </source>
</evidence>
<dbReference type="InterPro" id="IPR028082">
    <property type="entry name" value="Peripla_BP_I"/>
</dbReference>
<dbReference type="RefSeq" id="WP_136358401.1">
    <property type="nucleotide sequence ID" value="NZ_CP046266.1"/>
</dbReference>
<dbReference type="CDD" id="cd01392">
    <property type="entry name" value="HTH_LacI"/>
    <property type="match status" value="1"/>
</dbReference>
<dbReference type="Pfam" id="PF00356">
    <property type="entry name" value="LacI"/>
    <property type="match status" value="1"/>
</dbReference>
<evidence type="ECO:0000313" key="4">
    <source>
        <dbReference type="EMBL" id="THF75562.1"/>
    </source>
</evidence>
<dbReference type="PANTHER" id="PTHR30146">
    <property type="entry name" value="LACI-RELATED TRANSCRIPTIONAL REPRESSOR"/>
    <property type="match status" value="1"/>
</dbReference>
<dbReference type="PROSITE" id="PS50932">
    <property type="entry name" value="HTH_LACI_2"/>
    <property type="match status" value="1"/>
</dbReference>
<dbReference type="SUPFAM" id="SSF47413">
    <property type="entry name" value="lambda repressor-like DNA-binding domains"/>
    <property type="match status" value="1"/>
</dbReference>
<proteinExistence type="predicted"/>
<protein>
    <submittedName>
        <fullName evidence="4">LacI family transcriptional regulator</fullName>
    </submittedName>
</protein>
<keyword evidence="3" id="KW-0804">Transcription</keyword>
<reference evidence="4 5" key="1">
    <citation type="submission" date="2019-04" db="EMBL/GenBank/DDBJ databases">
        <title>Bacillus sediminilitoris sp. nov., isolated from a tidal flat sediment on the East China Sea.</title>
        <authorList>
            <person name="Wei Y."/>
            <person name="Mao H."/>
            <person name="Fang J."/>
        </authorList>
    </citation>
    <scope>NUCLEOTIDE SEQUENCE [LARGE SCALE GENOMIC DNA]</scope>
    <source>
        <strain evidence="4 5">DSL-17</strain>
    </source>
</reference>
<keyword evidence="2" id="KW-0238">DNA-binding</keyword>
<dbReference type="PANTHER" id="PTHR30146:SF109">
    <property type="entry name" value="HTH-TYPE TRANSCRIPTIONAL REGULATOR GALS"/>
    <property type="match status" value="1"/>
</dbReference>
<evidence type="ECO:0000313" key="5">
    <source>
        <dbReference type="Proteomes" id="UP000310334"/>
    </source>
</evidence>
<dbReference type="CDD" id="cd06294">
    <property type="entry name" value="PBP1_MalR-like"/>
    <property type="match status" value="1"/>
</dbReference>
<dbReference type="Pfam" id="PF13377">
    <property type="entry name" value="Peripla_BP_3"/>
    <property type="match status" value="1"/>
</dbReference>
<dbReference type="InterPro" id="IPR010982">
    <property type="entry name" value="Lambda_DNA-bd_dom_sf"/>
</dbReference>
<dbReference type="EMBL" id="SSNT01000026">
    <property type="protein sequence ID" value="THF75562.1"/>
    <property type="molecule type" value="Genomic_DNA"/>
</dbReference>
<evidence type="ECO:0000256" key="3">
    <source>
        <dbReference type="ARBA" id="ARBA00023163"/>
    </source>
</evidence>
<dbReference type="AlphaFoldDB" id="A0A4S4BLU4"/>
<dbReference type="InterPro" id="IPR046335">
    <property type="entry name" value="LacI/GalR-like_sensor"/>
</dbReference>
<dbReference type="Gene3D" id="1.10.260.40">
    <property type="entry name" value="lambda repressor-like DNA-binding domains"/>
    <property type="match status" value="1"/>
</dbReference>
<dbReference type="GO" id="GO:0000976">
    <property type="term" value="F:transcription cis-regulatory region binding"/>
    <property type="evidence" value="ECO:0007669"/>
    <property type="project" value="TreeGrafter"/>
</dbReference>
<sequence length="339" mass="38109">MAVTIKDVAKLANVAPSTVSRVIANNPRISEQTKKRVREAMETLGYHPNFNARSLAIKSTKAIGLVMPSSVDKVFQNPFFPEVIRGISTMAHEREFAIYMSTGQNEQEIYDGVERMIHGGRVDGVLLLYSRIDDKIMTLLQEKKFPFSVIGKPYQHSEHISHVDNDNFRAGKDVTEYLIKLGHKQIAFICGSLDLVVTIDRVLGYKKALEDANIPYQDEYVVQEEFLNDGGMAGFKKLMTLPAPPTALIVKDDLLSFSIMGMIDKMGLSIPEDISLISFNNLMLSEFTRPPLTSVDIDIFKLGYYAAECLLDQLDSPDQEVKQVIVPHTLIKRQTCHRI</sequence>